<reference evidence="1" key="1">
    <citation type="journal article" date="2017" name="Parasit. Vectors">
        <title>Sialotranscriptomics of Rhipicephalus zambeziensis reveals intricate expression profiles of secretory proteins and suggests tight temporal transcriptional regulation during blood-feeding.</title>
        <authorList>
            <person name="de Castro M.H."/>
            <person name="de Klerk D."/>
            <person name="Pienaar R."/>
            <person name="Rees D.J.G."/>
            <person name="Mans B.J."/>
        </authorList>
    </citation>
    <scope>NUCLEOTIDE SEQUENCE</scope>
    <source>
        <tissue evidence="1">Salivary glands</tissue>
    </source>
</reference>
<sequence>MLFLSCPDEHAESCVGRDDEVARSHVSTRYDLERFLFFFSLNESANFPCDHKRGISSWQLRQLYSTRILKSANGCVFLSDDVVGPTDDVIWREKSEGFPAFFET</sequence>
<name>A0A224Y5G0_9ACAR</name>
<proteinExistence type="predicted"/>
<dbReference type="AlphaFoldDB" id="A0A224Y5G0"/>
<accession>A0A224Y5G0</accession>
<evidence type="ECO:0000313" key="1">
    <source>
        <dbReference type="EMBL" id="MAA12786.1"/>
    </source>
</evidence>
<protein>
    <submittedName>
        <fullName evidence="1">Uncharacterized protein</fullName>
    </submittedName>
</protein>
<organism evidence="1">
    <name type="scientific">Rhipicephalus zambeziensis</name>
    <dbReference type="NCBI Taxonomy" id="60191"/>
    <lineage>
        <taxon>Eukaryota</taxon>
        <taxon>Metazoa</taxon>
        <taxon>Ecdysozoa</taxon>
        <taxon>Arthropoda</taxon>
        <taxon>Chelicerata</taxon>
        <taxon>Arachnida</taxon>
        <taxon>Acari</taxon>
        <taxon>Parasitiformes</taxon>
        <taxon>Ixodida</taxon>
        <taxon>Ixodoidea</taxon>
        <taxon>Ixodidae</taxon>
        <taxon>Rhipicephalinae</taxon>
        <taxon>Rhipicephalus</taxon>
        <taxon>Rhipicephalus</taxon>
    </lineage>
</organism>
<dbReference type="EMBL" id="GFPF01001640">
    <property type="protein sequence ID" value="MAA12786.1"/>
    <property type="molecule type" value="Transcribed_RNA"/>
</dbReference>